<dbReference type="Gene3D" id="3.90.220.20">
    <property type="entry name" value="DNA methylase specificity domains"/>
    <property type="match status" value="2"/>
</dbReference>
<keyword evidence="2" id="KW-0680">Restriction system</keyword>
<dbReference type="Proteomes" id="UP000546917">
    <property type="component" value="Unassembled WGS sequence"/>
</dbReference>
<dbReference type="Pfam" id="PF01420">
    <property type="entry name" value="Methylase_S"/>
    <property type="match status" value="2"/>
</dbReference>
<comment type="similarity">
    <text evidence="1">Belongs to the type-I restriction system S methylase family.</text>
</comment>
<evidence type="ECO:0000256" key="1">
    <source>
        <dbReference type="ARBA" id="ARBA00010923"/>
    </source>
</evidence>
<name>A0A7K4FR41_9ARCH</name>
<dbReference type="PANTHER" id="PTHR30408:SF13">
    <property type="entry name" value="TYPE I RESTRICTION ENZYME HINDI SPECIFICITY SUBUNIT"/>
    <property type="match status" value="1"/>
</dbReference>
<dbReference type="PANTHER" id="PTHR30408">
    <property type="entry name" value="TYPE-1 RESTRICTION ENZYME ECOKI SPECIFICITY PROTEIN"/>
    <property type="match status" value="1"/>
</dbReference>
<dbReference type="SUPFAM" id="SSF116734">
    <property type="entry name" value="DNA methylase specificity domain"/>
    <property type="match status" value="2"/>
</dbReference>
<evidence type="ECO:0000313" key="6">
    <source>
        <dbReference type="Proteomes" id="UP000546917"/>
    </source>
</evidence>
<evidence type="ECO:0000259" key="4">
    <source>
        <dbReference type="Pfam" id="PF01420"/>
    </source>
</evidence>
<proteinExistence type="inferred from homology"/>
<sequence length="455" mass="50913">MTFYNTYDRKETQLGLIPINWDVVKLEDALSLLTDGSHFSPKETADSPYYISSVKDLGVDSILIDTCKRISKSDYDRLVRAGCKPEVGDVLFSKDGTMGICFVYKQTMPIVVLSSIAILRPNKDFDSYFLKQYLSNKATLDLIISAHSSGSALPRLTLTNLKDIPVIKPSIAEQRKIGNILSDFDLKIELNNQINKTLESIARTLFKSWFVDFDPVRAKMAGEPPESICKRLKFTPEILDMFPDQFVDSELGKIPEGWVVNQISQFGDVVCGKTPSKTKPEYFGTGIPFIKIPDMHNDVYVVSPSERVTPLGVASQARKTIPPGSICVSCIATVGKVVITHEPSQTNQQINSIIPNSPDYTVYLYLQMREKEKEFHDLASGGTATLNMNTSTFSKVNVLMPNFEILKRFSDFTVPIFNEILLRQKESNILSNIRDTILPKLMSGKIRVPVGDTNE</sequence>
<keyword evidence="5" id="KW-0540">Nuclease</keyword>
<dbReference type="InterPro" id="IPR000055">
    <property type="entry name" value="Restrct_endonuc_typeI_TRD"/>
</dbReference>
<dbReference type="GO" id="GO:0009307">
    <property type="term" value="P:DNA restriction-modification system"/>
    <property type="evidence" value="ECO:0007669"/>
    <property type="project" value="UniProtKB-KW"/>
</dbReference>
<dbReference type="GO" id="GO:0004519">
    <property type="term" value="F:endonuclease activity"/>
    <property type="evidence" value="ECO:0007669"/>
    <property type="project" value="UniProtKB-KW"/>
</dbReference>
<dbReference type="InterPro" id="IPR044946">
    <property type="entry name" value="Restrct_endonuc_typeI_TRD_sf"/>
</dbReference>
<dbReference type="AlphaFoldDB" id="A0A7K4FR41"/>
<keyword evidence="3" id="KW-0238">DNA-binding</keyword>
<dbReference type="GO" id="GO:0003677">
    <property type="term" value="F:DNA binding"/>
    <property type="evidence" value="ECO:0007669"/>
    <property type="project" value="UniProtKB-KW"/>
</dbReference>
<evidence type="ECO:0000256" key="2">
    <source>
        <dbReference type="ARBA" id="ARBA00022747"/>
    </source>
</evidence>
<feature type="domain" description="Type I restriction modification DNA specificity" evidence="4">
    <location>
        <begin position="255"/>
        <end position="413"/>
    </location>
</feature>
<accession>A0A7K4FR41</accession>
<keyword evidence="5" id="KW-0378">Hydrolase</keyword>
<dbReference type="RefSeq" id="WP_171481919.1">
    <property type="nucleotide sequence ID" value="NZ_JABGBP010000302.1"/>
</dbReference>
<evidence type="ECO:0000313" key="5">
    <source>
        <dbReference type="EMBL" id="NOL60798.1"/>
    </source>
</evidence>
<evidence type="ECO:0000256" key="3">
    <source>
        <dbReference type="ARBA" id="ARBA00023125"/>
    </source>
</evidence>
<protein>
    <submittedName>
        <fullName evidence="5">Restriction endonuclease subunit S</fullName>
    </submittedName>
</protein>
<dbReference type="EMBL" id="JABGBP010000302">
    <property type="protein sequence ID" value="NOL60798.1"/>
    <property type="molecule type" value="Genomic_DNA"/>
</dbReference>
<feature type="domain" description="Type I restriction modification DNA specificity" evidence="4">
    <location>
        <begin position="20"/>
        <end position="199"/>
    </location>
</feature>
<reference evidence="5 6" key="1">
    <citation type="submission" date="2020-05" db="EMBL/GenBank/DDBJ databases">
        <authorList>
            <person name="Zhang R."/>
        </authorList>
    </citation>
    <scope>NUCLEOTIDE SEQUENCE [LARGE SCALE GENOMIC DNA]</scope>
    <source>
        <strain evidence="5 6">DSM 28986</strain>
    </source>
</reference>
<organism evidence="5 6">
    <name type="scientific">Ferroplasma acidiphilum</name>
    <dbReference type="NCBI Taxonomy" id="74969"/>
    <lineage>
        <taxon>Archaea</taxon>
        <taxon>Methanobacteriati</taxon>
        <taxon>Thermoplasmatota</taxon>
        <taxon>Thermoplasmata</taxon>
        <taxon>Thermoplasmatales</taxon>
        <taxon>Ferroplasmaceae</taxon>
        <taxon>Ferroplasma</taxon>
    </lineage>
</organism>
<comment type="caution">
    <text evidence="5">The sequence shown here is derived from an EMBL/GenBank/DDBJ whole genome shotgun (WGS) entry which is preliminary data.</text>
</comment>
<dbReference type="Gene3D" id="1.10.287.1120">
    <property type="entry name" value="Bipartite methylase S protein"/>
    <property type="match status" value="1"/>
</dbReference>
<dbReference type="InterPro" id="IPR052021">
    <property type="entry name" value="Type-I_RS_S_subunit"/>
</dbReference>
<keyword evidence="5" id="KW-0255">Endonuclease</keyword>
<dbReference type="CDD" id="cd17251">
    <property type="entry name" value="RMtype1_S_HinAWORF1578P-TRD2-CR2_like"/>
    <property type="match status" value="1"/>
</dbReference>
<gene>
    <name evidence="5" type="ORF">HLB00_08150</name>
</gene>